<feature type="domain" description="Prenylated flavin chaperone LpdD-like" evidence="1">
    <location>
        <begin position="9"/>
        <end position="122"/>
    </location>
</feature>
<dbReference type="Pfam" id="PF21758">
    <property type="entry name" value="PAC_bac"/>
    <property type="match status" value="1"/>
</dbReference>
<organism evidence="2">
    <name type="scientific">Turicibacter sanguinis</name>
    <dbReference type="NCBI Taxonomy" id="154288"/>
    <lineage>
        <taxon>Bacteria</taxon>
        <taxon>Bacillati</taxon>
        <taxon>Bacillota</taxon>
        <taxon>Erysipelotrichia</taxon>
        <taxon>Erysipelotrichales</taxon>
        <taxon>Turicibacteraceae</taxon>
        <taxon>Turicibacter</taxon>
    </lineage>
</organism>
<name>A0A6I3NBW0_9FIRM</name>
<reference evidence="2" key="1">
    <citation type="journal article" date="2019" name="Nat. Med.">
        <title>A library of human gut bacterial isolates paired with longitudinal multiomics data enables mechanistic microbiome research.</title>
        <authorList>
            <person name="Poyet M."/>
            <person name="Groussin M."/>
            <person name="Gibbons S.M."/>
            <person name="Avila-Pacheco J."/>
            <person name="Jiang X."/>
            <person name="Kearney S.M."/>
            <person name="Perrotta A.R."/>
            <person name="Berdy B."/>
            <person name="Zhao S."/>
            <person name="Lieberman T.D."/>
            <person name="Swanson P.K."/>
            <person name="Smith M."/>
            <person name="Roesemann S."/>
            <person name="Alexander J.E."/>
            <person name="Rich S.A."/>
            <person name="Livny J."/>
            <person name="Vlamakis H."/>
            <person name="Clish C."/>
            <person name="Bullock K."/>
            <person name="Deik A."/>
            <person name="Scott J."/>
            <person name="Pierce K.A."/>
            <person name="Xavier R.J."/>
            <person name="Alm E.J."/>
        </authorList>
    </citation>
    <scope>NUCLEOTIDE SEQUENCE</scope>
    <source>
        <strain evidence="2">BIOML-A179</strain>
    </source>
</reference>
<dbReference type="AlphaFoldDB" id="A0A6I3NBW0"/>
<evidence type="ECO:0000313" key="2">
    <source>
        <dbReference type="EMBL" id="MTL93944.1"/>
    </source>
</evidence>
<accession>A0A6I3NBW0</accession>
<dbReference type="RefSeq" id="WP_129821391.1">
    <property type="nucleotide sequence ID" value="NZ_RCYV01000006.1"/>
</dbReference>
<proteinExistence type="predicted"/>
<protein>
    <recommendedName>
        <fullName evidence="1">Prenylated flavin chaperone LpdD-like domain-containing protein</fullName>
    </recommendedName>
</protein>
<gene>
    <name evidence="2" type="ORF">GMA64_05350</name>
</gene>
<dbReference type="InterPro" id="IPR048844">
    <property type="entry name" value="LpdD_chaperone-like"/>
</dbReference>
<comment type="caution">
    <text evidence="2">The sequence shown here is derived from an EMBL/GenBank/DDBJ whole genome shotgun (WGS) entry which is preliminary data.</text>
</comment>
<evidence type="ECO:0000259" key="1">
    <source>
        <dbReference type="Pfam" id="PF21758"/>
    </source>
</evidence>
<dbReference type="EMBL" id="WMQV01000008">
    <property type="protein sequence ID" value="MTL93944.1"/>
    <property type="molecule type" value="Genomic_DNA"/>
</dbReference>
<sequence>MLVISEKFKEHNIKCRIIKMGNDLNITIEGGDIPHIGAVALGIPVDMPHDISKKTTSVSLLTVPGHKEDDVVLKCAKRLVKELGVTVVITCGIHIKDITFNEINDLLTLINQMMTQIIEQLK</sequence>